<keyword evidence="2" id="KW-0677">Repeat</keyword>
<dbReference type="InterPro" id="IPR003591">
    <property type="entry name" value="Leu-rich_rpt_typical-subtyp"/>
</dbReference>
<evidence type="ECO:0000256" key="2">
    <source>
        <dbReference type="ARBA" id="ARBA00022737"/>
    </source>
</evidence>
<dbReference type="WBParaSite" id="MBELARI_LOCUS13169">
    <property type="protein sequence ID" value="MBELARI_LOCUS13169"/>
    <property type="gene ID" value="MBELARI_LOCUS13169"/>
</dbReference>
<evidence type="ECO:0000256" key="1">
    <source>
        <dbReference type="ARBA" id="ARBA00022614"/>
    </source>
</evidence>
<dbReference type="InterPro" id="IPR050216">
    <property type="entry name" value="LRR_domain-containing"/>
</dbReference>
<dbReference type="PANTHER" id="PTHR48051:SF46">
    <property type="entry name" value="LEUCINE RICH REPEAT-CONTAINING DOMAIN PROTEIN"/>
    <property type="match status" value="1"/>
</dbReference>
<dbReference type="InterPro" id="IPR032675">
    <property type="entry name" value="LRR_dom_sf"/>
</dbReference>
<accession>A0AAF3EH54</accession>
<dbReference type="AlphaFoldDB" id="A0AAF3EH54"/>
<name>A0AAF3EH54_9BILA</name>
<feature type="region of interest" description="Disordered" evidence="3">
    <location>
        <begin position="353"/>
        <end position="382"/>
    </location>
</feature>
<evidence type="ECO:0000313" key="5">
    <source>
        <dbReference type="WBParaSite" id="MBELARI_LOCUS13169"/>
    </source>
</evidence>
<reference evidence="5" key="1">
    <citation type="submission" date="2024-02" db="UniProtKB">
        <authorList>
            <consortium name="WormBaseParasite"/>
        </authorList>
    </citation>
    <scope>IDENTIFICATION</scope>
</reference>
<feature type="region of interest" description="Disordered" evidence="3">
    <location>
        <begin position="18"/>
        <end position="39"/>
    </location>
</feature>
<sequence>MTPKSLFERRVPAEAENMAHEFLDDEELQEEPAPSSSQPMELNLQDLGYLEIPQDLLRKKPGMFDPLRVSVLNLSRNRLLCANEIVIFENLISLDLSNNQLMDVPKDIGKLGKLRVFEARNNMIEDFPDSMSLLTNIEVFNVAGNHLTVFPTVCLEMLKLRQLYLGGNHISELPFGIGTLTQLEVLYLGGNQLIEIPATIGHLKALCNLNLSDNVLESLPSTVAECQELELLSLHNNKIRTLPTGIIKLRNLAQLSLRGNPLVAEFVSNIQLEPPKLKELAGRIVQRKLEKWRLWEILPRELVHYLHSANQCVNPKCKGVYFEACVEHVKFVDFCGKYRVPLLEFLCSPRCSSTAPAYVSSSSDTEDEPDSSQMKMKKVLLG</sequence>
<dbReference type="Pfam" id="PF00560">
    <property type="entry name" value="LRR_1"/>
    <property type="match status" value="1"/>
</dbReference>
<dbReference type="Gene3D" id="3.80.10.10">
    <property type="entry name" value="Ribonuclease Inhibitor"/>
    <property type="match status" value="2"/>
</dbReference>
<proteinExistence type="predicted"/>
<evidence type="ECO:0000313" key="4">
    <source>
        <dbReference type="Proteomes" id="UP000887575"/>
    </source>
</evidence>
<protein>
    <submittedName>
        <fullName evidence="5">Leucine-rich repeat-containing protein 58</fullName>
    </submittedName>
</protein>
<dbReference type="Proteomes" id="UP000887575">
    <property type="component" value="Unassembled WGS sequence"/>
</dbReference>
<evidence type="ECO:0000256" key="3">
    <source>
        <dbReference type="SAM" id="MobiDB-lite"/>
    </source>
</evidence>
<dbReference type="Pfam" id="PF13855">
    <property type="entry name" value="LRR_8"/>
    <property type="match status" value="1"/>
</dbReference>
<dbReference type="PANTHER" id="PTHR48051">
    <property type="match status" value="1"/>
</dbReference>
<dbReference type="SUPFAM" id="SSF52058">
    <property type="entry name" value="L domain-like"/>
    <property type="match status" value="1"/>
</dbReference>
<feature type="compositionally biased region" description="Low complexity" evidence="3">
    <location>
        <begin position="353"/>
        <end position="363"/>
    </location>
</feature>
<dbReference type="InterPro" id="IPR001611">
    <property type="entry name" value="Leu-rich_rpt"/>
</dbReference>
<dbReference type="SMART" id="SM00369">
    <property type="entry name" value="LRR_TYP"/>
    <property type="match status" value="6"/>
</dbReference>
<keyword evidence="4" id="KW-1185">Reference proteome</keyword>
<organism evidence="4 5">
    <name type="scientific">Mesorhabditis belari</name>
    <dbReference type="NCBI Taxonomy" id="2138241"/>
    <lineage>
        <taxon>Eukaryota</taxon>
        <taxon>Metazoa</taxon>
        <taxon>Ecdysozoa</taxon>
        <taxon>Nematoda</taxon>
        <taxon>Chromadorea</taxon>
        <taxon>Rhabditida</taxon>
        <taxon>Rhabditina</taxon>
        <taxon>Rhabditomorpha</taxon>
        <taxon>Rhabditoidea</taxon>
        <taxon>Rhabditidae</taxon>
        <taxon>Mesorhabditinae</taxon>
        <taxon>Mesorhabditis</taxon>
    </lineage>
</organism>
<dbReference type="PROSITE" id="PS51450">
    <property type="entry name" value="LRR"/>
    <property type="match status" value="3"/>
</dbReference>
<keyword evidence="1" id="KW-0433">Leucine-rich repeat</keyword>
<dbReference type="GO" id="GO:0005737">
    <property type="term" value="C:cytoplasm"/>
    <property type="evidence" value="ECO:0007669"/>
    <property type="project" value="TreeGrafter"/>
</dbReference>